<dbReference type="Pfam" id="PF00155">
    <property type="entry name" value="Aminotran_1_2"/>
    <property type="match status" value="1"/>
</dbReference>
<dbReference type="Gene3D" id="3.40.640.10">
    <property type="entry name" value="Type I PLP-dependent aspartate aminotransferase-like (Major domain)"/>
    <property type="match status" value="1"/>
</dbReference>
<evidence type="ECO:0000256" key="2">
    <source>
        <dbReference type="ARBA" id="ARBA00007441"/>
    </source>
</evidence>
<dbReference type="FunFam" id="3.40.640.10:FF:000066">
    <property type="entry name" value="Aspartate aminotransferase"/>
    <property type="match status" value="1"/>
</dbReference>
<evidence type="ECO:0000313" key="9">
    <source>
        <dbReference type="EMBL" id="SDS79590.1"/>
    </source>
</evidence>
<dbReference type="PANTHER" id="PTHR11879:SF37">
    <property type="entry name" value="AROMATIC-AMINO-ACID AMINOTRANSFERASE"/>
    <property type="match status" value="1"/>
</dbReference>
<dbReference type="PANTHER" id="PTHR11879">
    <property type="entry name" value="ASPARTATE AMINOTRANSFERASE"/>
    <property type="match status" value="1"/>
</dbReference>
<dbReference type="Gene3D" id="3.90.1150.10">
    <property type="entry name" value="Aspartate Aminotransferase, domain 1"/>
    <property type="match status" value="1"/>
</dbReference>
<dbReference type="GO" id="GO:0005829">
    <property type="term" value="C:cytosol"/>
    <property type="evidence" value="ECO:0007669"/>
    <property type="project" value="TreeGrafter"/>
</dbReference>
<dbReference type="PRINTS" id="PR00799">
    <property type="entry name" value="TRANSAMINASE"/>
</dbReference>
<comment type="cofactor">
    <cofactor evidence="1 7">
        <name>pyridoxal 5'-phosphate</name>
        <dbReference type="ChEBI" id="CHEBI:597326"/>
    </cofactor>
</comment>
<dbReference type="STRING" id="630515.SAMN04489812_3060"/>
<organism evidence="9 10">
    <name type="scientific">Microlunatus soli</name>
    <dbReference type="NCBI Taxonomy" id="630515"/>
    <lineage>
        <taxon>Bacteria</taxon>
        <taxon>Bacillati</taxon>
        <taxon>Actinomycetota</taxon>
        <taxon>Actinomycetes</taxon>
        <taxon>Propionibacteriales</taxon>
        <taxon>Propionibacteriaceae</taxon>
        <taxon>Microlunatus</taxon>
    </lineage>
</organism>
<proteinExistence type="inferred from homology"/>
<evidence type="ECO:0000259" key="8">
    <source>
        <dbReference type="Pfam" id="PF00155"/>
    </source>
</evidence>
<keyword evidence="6" id="KW-0663">Pyridoxal phosphate</keyword>
<dbReference type="InterPro" id="IPR015421">
    <property type="entry name" value="PyrdxlP-dep_Trfase_major"/>
</dbReference>
<dbReference type="EC" id="2.6.1.-" evidence="7"/>
<protein>
    <recommendedName>
        <fullName evidence="7">Aminotransferase</fullName>
        <ecNumber evidence="7">2.6.1.-</ecNumber>
    </recommendedName>
</protein>
<evidence type="ECO:0000256" key="4">
    <source>
        <dbReference type="ARBA" id="ARBA00022576"/>
    </source>
</evidence>
<comment type="similarity">
    <text evidence="2 7">Belongs to the class-I pyridoxal-phosphate-dependent aminotransferase family.</text>
</comment>
<keyword evidence="4 7" id="KW-0032">Aminotransferase</keyword>
<dbReference type="InterPro" id="IPR000796">
    <property type="entry name" value="Asp_trans"/>
</dbReference>
<evidence type="ECO:0000256" key="3">
    <source>
        <dbReference type="ARBA" id="ARBA00011738"/>
    </source>
</evidence>
<dbReference type="GO" id="GO:0030170">
    <property type="term" value="F:pyridoxal phosphate binding"/>
    <property type="evidence" value="ECO:0007669"/>
    <property type="project" value="InterPro"/>
</dbReference>
<gene>
    <name evidence="9" type="ORF">SAMN04489812_3060</name>
</gene>
<dbReference type="GO" id="GO:0042802">
    <property type="term" value="F:identical protein binding"/>
    <property type="evidence" value="ECO:0007669"/>
    <property type="project" value="TreeGrafter"/>
</dbReference>
<dbReference type="AlphaFoldDB" id="A0A1H1V4P4"/>
<keyword evidence="5 7" id="KW-0808">Transferase</keyword>
<dbReference type="EMBL" id="LT629772">
    <property type="protein sequence ID" value="SDS79590.1"/>
    <property type="molecule type" value="Genomic_DNA"/>
</dbReference>
<dbReference type="InterPro" id="IPR004838">
    <property type="entry name" value="NHTrfase_class1_PyrdxlP-BS"/>
</dbReference>
<dbReference type="NCBIfam" id="NF006719">
    <property type="entry name" value="PRK09257.1"/>
    <property type="match status" value="1"/>
</dbReference>
<evidence type="ECO:0000256" key="5">
    <source>
        <dbReference type="ARBA" id="ARBA00022679"/>
    </source>
</evidence>
<evidence type="ECO:0000313" key="10">
    <source>
        <dbReference type="Proteomes" id="UP000199103"/>
    </source>
</evidence>
<accession>A0A1H1V4P4</accession>
<evidence type="ECO:0000256" key="1">
    <source>
        <dbReference type="ARBA" id="ARBA00001933"/>
    </source>
</evidence>
<feature type="domain" description="Aminotransferase class I/classII large" evidence="8">
    <location>
        <begin position="40"/>
        <end position="401"/>
    </location>
</feature>
<evidence type="ECO:0000256" key="7">
    <source>
        <dbReference type="RuleBase" id="RU000481"/>
    </source>
</evidence>
<sequence>MLGTRPETMDTVSIFATVQRAPRDPILGLTEQFVADQREHKVNLGVGVYQDASGKVPVLECVRAADADLSAGGKPYGYLPIDGLAAYDNAVADLVFDDSVERDRVAVVQSLGGTGALKVIADFLHQTRPDAGVLISAPSWENHRAIFTRAGFEVAEYPYYDADRRGVDVDAMVAALQSAEPGTVVVLHACCHNPTGYDLSPADWERVLAVVVERDLFPILDMAYQGFATSLEADGAAVRAFAAAGINGAVTTSFSKTFSLYGERVGALSVVCADADEAGRVLSQLKIIVRTTYSNPPTHGAAIVAAVLTDPAQRAGWESELGGMRDRIKQMRTALVDGLTAAGATGWEHITAQNGMFSYSGLTAEQMIALREEHAVYGLDSGRLCVAALNPTNLDRVITAIAAVSN</sequence>
<evidence type="ECO:0000256" key="6">
    <source>
        <dbReference type="ARBA" id="ARBA00022898"/>
    </source>
</evidence>
<keyword evidence="10" id="KW-1185">Reference proteome</keyword>
<dbReference type="SUPFAM" id="SSF53383">
    <property type="entry name" value="PLP-dependent transferases"/>
    <property type="match status" value="1"/>
</dbReference>
<dbReference type="GO" id="GO:0033585">
    <property type="term" value="P:L-phenylalanine biosynthetic process from chorismate via phenylpyruvate"/>
    <property type="evidence" value="ECO:0007669"/>
    <property type="project" value="TreeGrafter"/>
</dbReference>
<dbReference type="GO" id="GO:0004838">
    <property type="term" value="F:L-tyrosine-2-oxoglutarate transaminase activity"/>
    <property type="evidence" value="ECO:0007669"/>
    <property type="project" value="TreeGrafter"/>
</dbReference>
<dbReference type="Proteomes" id="UP000199103">
    <property type="component" value="Chromosome I"/>
</dbReference>
<dbReference type="CDD" id="cd00609">
    <property type="entry name" value="AAT_like"/>
    <property type="match status" value="1"/>
</dbReference>
<reference evidence="9 10" key="1">
    <citation type="submission" date="2016-10" db="EMBL/GenBank/DDBJ databases">
        <authorList>
            <person name="de Groot N.N."/>
        </authorList>
    </citation>
    <scope>NUCLEOTIDE SEQUENCE [LARGE SCALE GENOMIC DNA]</scope>
    <source>
        <strain evidence="9 10">DSM 21800</strain>
    </source>
</reference>
<dbReference type="InterPro" id="IPR015422">
    <property type="entry name" value="PyrdxlP-dep_Trfase_small"/>
</dbReference>
<dbReference type="InterPro" id="IPR015424">
    <property type="entry name" value="PyrdxlP-dep_Trfase"/>
</dbReference>
<comment type="subunit">
    <text evidence="3">Homodimer.</text>
</comment>
<name>A0A1H1V4P4_9ACTN</name>
<dbReference type="PROSITE" id="PS00105">
    <property type="entry name" value="AA_TRANSFER_CLASS_1"/>
    <property type="match status" value="1"/>
</dbReference>
<dbReference type="InterPro" id="IPR004839">
    <property type="entry name" value="Aminotransferase_I/II_large"/>
</dbReference>